<comment type="caution">
    <text evidence="1">The sequence shown here is derived from an EMBL/GenBank/DDBJ whole genome shotgun (WGS) entry which is preliminary data.</text>
</comment>
<dbReference type="Proteomes" id="UP000054721">
    <property type="component" value="Unassembled WGS sequence"/>
</dbReference>
<evidence type="ECO:0000313" key="1">
    <source>
        <dbReference type="EMBL" id="KRZ46563.1"/>
    </source>
</evidence>
<dbReference type="AlphaFoldDB" id="A0A0V1KH24"/>
<proteinExistence type="predicted"/>
<evidence type="ECO:0000313" key="2">
    <source>
        <dbReference type="Proteomes" id="UP000054721"/>
    </source>
</evidence>
<sequence length="30" mass="3496">MSPFSFLILLIWMLSLCPLMSLAKVFFVFT</sequence>
<protein>
    <submittedName>
        <fullName evidence="1">Uncharacterized protein</fullName>
    </submittedName>
</protein>
<dbReference type="EMBL" id="JYDW01002862">
    <property type="protein sequence ID" value="KRZ46563.1"/>
    <property type="molecule type" value="Genomic_DNA"/>
</dbReference>
<name>A0A0V1KH24_9BILA</name>
<keyword evidence="2" id="KW-1185">Reference proteome</keyword>
<gene>
    <name evidence="1" type="ORF">T02_10107</name>
</gene>
<organism evidence="1 2">
    <name type="scientific">Trichinella nativa</name>
    <dbReference type="NCBI Taxonomy" id="6335"/>
    <lineage>
        <taxon>Eukaryota</taxon>
        <taxon>Metazoa</taxon>
        <taxon>Ecdysozoa</taxon>
        <taxon>Nematoda</taxon>
        <taxon>Enoplea</taxon>
        <taxon>Dorylaimia</taxon>
        <taxon>Trichinellida</taxon>
        <taxon>Trichinellidae</taxon>
        <taxon>Trichinella</taxon>
    </lineage>
</organism>
<accession>A0A0V1KH24</accession>
<reference evidence="1 2" key="1">
    <citation type="submission" date="2015-05" db="EMBL/GenBank/DDBJ databases">
        <title>Evolution of Trichinella species and genotypes.</title>
        <authorList>
            <person name="Korhonen P.K."/>
            <person name="Edoardo P."/>
            <person name="Giuseppe L.R."/>
            <person name="Gasser R.B."/>
        </authorList>
    </citation>
    <scope>NUCLEOTIDE SEQUENCE [LARGE SCALE GENOMIC DNA]</scope>
    <source>
        <strain evidence="1">ISS10</strain>
    </source>
</reference>